<sequence length="65" mass="7102">MMARTAESAALTTLAVAVVPSGDGDATARRRRRTSSSRTARKDCTRRALRSSRVQIFRSCLHPSP</sequence>
<accession>A0A0D3GJ52</accession>
<name>A0A0D3GJ52_9ORYZ</name>
<reference evidence="2" key="2">
    <citation type="submission" date="2015-03" db="UniProtKB">
        <authorList>
            <consortium name="EnsemblPlants"/>
        </authorList>
    </citation>
    <scope>IDENTIFICATION</scope>
</reference>
<keyword evidence="3" id="KW-1185">Reference proteome</keyword>
<evidence type="ECO:0000313" key="3">
    <source>
        <dbReference type="Proteomes" id="UP000026960"/>
    </source>
</evidence>
<dbReference type="Gramene" id="OBART06G22420.1">
    <property type="protein sequence ID" value="OBART06G22420.1"/>
    <property type="gene ID" value="OBART06G22420"/>
</dbReference>
<dbReference type="EnsemblPlants" id="OBART06G22420.1">
    <property type="protein sequence ID" value="OBART06G22420.1"/>
    <property type="gene ID" value="OBART06G22420"/>
</dbReference>
<evidence type="ECO:0000256" key="1">
    <source>
        <dbReference type="SAM" id="MobiDB-lite"/>
    </source>
</evidence>
<dbReference type="HOGENOM" id="CLU_2853287_0_0_1"/>
<feature type="region of interest" description="Disordered" evidence="1">
    <location>
        <begin position="20"/>
        <end position="48"/>
    </location>
</feature>
<dbReference type="Proteomes" id="UP000026960">
    <property type="component" value="Chromosome 6"/>
</dbReference>
<dbReference type="AlphaFoldDB" id="A0A0D3GJ52"/>
<organism evidence="2">
    <name type="scientific">Oryza barthii</name>
    <dbReference type="NCBI Taxonomy" id="65489"/>
    <lineage>
        <taxon>Eukaryota</taxon>
        <taxon>Viridiplantae</taxon>
        <taxon>Streptophyta</taxon>
        <taxon>Embryophyta</taxon>
        <taxon>Tracheophyta</taxon>
        <taxon>Spermatophyta</taxon>
        <taxon>Magnoliopsida</taxon>
        <taxon>Liliopsida</taxon>
        <taxon>Poales</taxon>
        <taxon>Poaceae</taxon>
        <taxon>BOP clade</taxon>
        <taxon>Oryzoideae</taxon>
        <taxon>Oryzeae</taxon>
        <taxon>Oryzinae</taxon>
        <taxon>Oryza</taxon>
    </lineage>
</organism>
<protein>
    <submittedName>
        <fullName evidence="2">Uncharacterized protein</fullName>
    </submittedName>
</protein>
<reference evidence="2" key="1">
    <citation type="journal article" date="2009" name="Rice">
        <title>De Novo Next Generation Sequencing of Plant Genomes.</title>
        <authorList>
            <person name="Rounsley S."/>
            <person name="Marri P.R."/>
            <person name="Yu Y."/>
            <person name="He R."/>
            <person name="Sisneros N."/>
            <person name="Goicoechea J.L."/>
            <person name="Lee S.J."/>
            <person name="Angelova A."/>
            <person name="Kudrna D."/>
            <person name="Luo M."/>
            <person name="Affourtit J."/>
            <person name="Desany B."/>
            <person name="Knight J."/>
            <person name="Niazi F."/>
            <person name="Egholm M."/>
            <person name="Wing R.A."/>
        </authorList>
    </citation>
    <scope>NUCLEOTIDE SEQUENCE [LARGE SCALE GENOMIC DNA]</scope>
    <source>
        <strain evidence="2">cv. IRGC 105608</strain>
    </source>
</reference>
<dbReference type="PaxDb" id="65489-OBART06G22420.1"/>
<proteinExistence type="predicted"/>
<evidence type="ECO:0000313" key="2">
    <source>
        <dbReference type="EnsemblPlants" id="OBART06G22420.1"/>
    </source>
</evidence>